<evidence type="ECO:0000259" key="3">
    <source>
        <dbReference type="Pfam" id="PF02834"/>
    </source>
</evidence>
<feature type="short sequence motif" description="HXTX 2" evidence="2">
    <location>
        <begin position="128"/>
        <end position="131"/>
    </location>
</feature>
<dbReference type="Proteomes" id="UP000240621">
    <property type="component" value="Unassembled WGS sequence"/>
</dbReference>
<dbReference type="Gene3D" id="3.90.1140.10">
    <property type="entry name" value="Cyclic phosphodiesterase"/>
    <property type="match status" value="1"/>
</dbReference>
<evidence type="ECO:0000256" key="2">
    <source>
        <dbReference type="HAMAP-Rule" id="MF_01940"/>
    </source>
</evidence>
<dbReference type="InterPro" id="IPR009097">
    <property type="entry name" value="Cyclic_Pdiesterase"/>
</dbReference>
<comment type="catalytic activity">
    <reaction evidence="2">
        <text>a 3'-end 2',3'-cyclophospho-ribonucleotide-RNA + H2O = a 3'-end 2'-phospho-ribonucleotide-RNA + H(+)</text>
        <dbReference type="Rhea" id="RHEA:11828"/>
        <dbReference type="Rhea" id="RHEA-COMP:10464"/>
        <dbReference type="Rhea" id="RHEA-COMP:17353"/>
        <dbReference type="ChEBI" id="CHEBI:15377"/>
        <dbReference type="ChEBI" id="CHEBI:15378"/>
        <dbReference type="ChEBI" id="CHEBI:83064"/>
        <dbReference type="ChEBI" id="CHEBI:173113"/>
        <dbReference type="EC" id="3.1.4.58"/>
    </reaction>
</comment>
<feature type="active site" description="Proton donor" evidence="2">
    <location>
        <position position="42"/>
    </location>
</feature>
<evidence type="ECO:0000313" key="7">
    <source>
        <dbReference type="Proteomes" id="UP000396862"/>
    </source>
</evidence>
<name>A0A2P8CKH5_9BACT</name>
<feature type="domain" description="Phosphoesterase HXTX" evidence="3">
    <location>
        <begin position="15"/>
        <end position="93"/>
    </location>
</feature>
<dbReference type="EMBL" id="PYGC01000001">
    <property type="protein sequence ID" value="PSK85451.1"/>
    <property type="molecule type" value="Genomic_DNA"/>
</dbReference>
<organism evidence="5 6">
    <name type="scientific">Prolixibacter denitrificans</name>
    <dbReference type="NCBI Taxonomy" id="1541063"/>
    <lineage>
        <taxon>Bacteria</taxon>
        <taxon>Pseudomonadati</taxon>
        <taxon>Bacteroidota</taxon>
        <taxon>Bacteroidia</taxon>
        <taxon>Marinilabiliales</taxon>
        <taxon>Prolixibacteraceae</taxon>
        <taxon>Prolixibacter</taxon>
    </lineage>
</organism>
<dbReference type="GO" id="GO:0016874">
    <property type="term" value="F:ligase activity"/>
    <property type="evidence" value="ECO:0007669"/>
    <property type="project" value="UniProtKB-KW"/>
</dbReference>
<evidence type="ECO:0000313" key="5">
    <source>
        <dbReference type="EMBL" id="PSK85451.1"/>
    </source>
</evidence>
<gene>
    <name evidence="5" type="ORF">CLV93_101407</name>
    <name evidence="4" type="ORF">JCM18694_03170</name>
</gene>
<dbReference type="RefSeq" id="WP_106540494.1">
    <property type="nucleotide sequence ID" value="NZ_BLAU01000001.1"/>
</dbReference>
<feature type="short sequence motif" description="HXTX 1" evidence="2">
    <location>
        <begin position="42"/>
        <end position="45"/>
    </location>
</feature>
<proteinExistence type="inferred from homology"/>
<keyword evidence="1 2" id="KW-0378">Hydrolase</keyword>
<evidence type="ECO:0000313" key="4">
    <source>
        <dbReference type="EMBL" id="GET20071.1"/>
    </source>
</evidence>
<dbReference type="EC" id="3.1.4.58" evidence="2"/>
<dbReference type="AlphaFoldDB" id="A0A2P8CKH5"/>
<dbReference type="InterPro" id="IPR014051">
    <property type="entry name" value="Phosphoesterase_HXTX"/>
</dbReference>
<keyword evidence="5" id="KW-0436">Ligase</keyword>
<dbReference type="PANTHER" id="PTHR35561:SF1">
    <property type="entry name" value="RNA 2',3'-CYCLIC PHOSPHODIESTERASE"/>
    <property type="match status" value="1"/>
</dbReference>
<dbReference type="SUPFAM" id="SSF55144">
    <property type="entry name" value="LigT-like"/>
    <property type="match status" value="1"/>
</dbReference>
<feature type="domain" description="Phosphoesterase HXTX" evidence="3">
    <location>
        <begin position="99"/>
        <end position="177"/>
    </location>
</feature>
<dbReference type="OrthoDB" id="9789350at2"/>
<keyword evidence="7" id="KW-1185">Reference proteome</keyword>
<dbReference type="PANTHER" id="PTHR35561">
    <property type="entry name" value="RNA 2',3'-CYCLIC PHOSPHODIESTERASE"/>
    <property type="match status" value="1"/>
</dbReference>
<comment type="caution">
    <text evidence="5">The sequence shown here is derived from an EMBL/GenBank/DDBJ whole genome shotgun (WGS) entry which is preliminary data.</text>
</comment>
<dbReference type="GO" id="GO:0004113">
    <property type="term" value="F:2',3'-cyclic-nucleotide 3'-phosphodiesterase activity"/>
    <property type="evidence" value="ECO:0007669"/>
    <property type="project" value="InterPro"/>
</dbReference>
<reference evidence="5 6" key="1">
    <citation type="submission" date="2018-03" db="EMBL/GenBank/DDBJ databases">
        <title>Genomic Encyclopedia of Archaeal and Bacterial Type Strains, Phase II (KMG-II): from individual species to whole genera.</title>
        <authorList>
            <person name="Goeker M."/>
        </authorList>
    </citation>
    <scope>NUCLEOTIDE SEQUENCE [LARGE SCALE GENOMIC DNA]</scope>
    <source>
        <strain evidence="5 6">DSM 27267</strain>
    </source>
</reference>
<dbReference type="Pfam" id="PF02834">
    <property type="entry name" value="LigT_PEase"/>
    <property type="match status" value="2"/>
</dbReference>
<protein>
    <recommendedName>
        <fullName evidence="2">RNA 2',3'-cyclic phosphodiesterase</fullName>
        <shortName evidence="2">RNA 2',3'-CPDase</shortName>
        <ecNumber evidence="2">3.1.4.58</ecNumber>
    </recommendedName>
</protein>
<dbReference type="NCBIfam" id="TIGR02258">
    <property type="entry name" value="2_5_ligase"/>
    <property type="match status" value="1"/>
</dbReference>
<accession>A0A2P8CKH5</accession>
<reference evidence="4 7" key="2">
    <citation type="submission" date="2019-10" db="EMBL/GenBank/DDBJ databases">
        <title>Prolixibacter strains distinguished by the presence of nitrate reductase genes were adept at nitrate-dependent anaerobic corrosion of metallic iron and carbon steel.</title>
        <authorList>
            <person name="Iino T."/>
            <person name="Shono N."/>
            <person name="Ito K."/>
            <person name="Nakamura R."/>
            <person name="Sueoka K."/>
            <person name="Harayama S."/>
            <person name="Ohkuma M."/>
        </authorList>
    </citation>
    <scope>NUCLEOTIDE SEQUENCE [LARGE SCALE GENOMIC DNA]</scope>
    <source>
        <strain evidence="4 7">MIC1-1</strain>
    </source>
</reference>
<dbReference type="HAMAP" id="MF_01940">
    <property type="entry name" value="RNA_CPDase"/>
    <property type="match status" value="1"/>
</dbReference>
<evidence type="ECO:0000256" key="1">
    <source>
        <dbReference type="ARBA" id="ARBA00022801"/>
    </source>
</evidence>
<dbReference type="GO" id="GO:0008664">
    <property type="term" value="F:RNA 2',3'-cyclic 3'-phosphodiesterase activity"/>
    <property type="evidence" value="ECO:0007669"/>
    <property type="project" value="UniProtKB-EC"/>
</dbReference>
<dbReference type="EMBL" id="BLAU01000001">
    <property type="protein sequence ID" value="GET20071.1"/>
    <property type="molecule type" value="Genomic_DNA"/>
</dbReference>
<feature type="active site" description="Proton acceptor" evidence="2">
    <location>
        <position position="128"/>
    </location>
</feature>
<dbReference type="Proteomes" id="UP000396862">
    <property type="component" value="Unassembled WGS sequence"/>
</dbReference>
<comment type="function">
    <text evidence="2">Hydrolyzes RNA 2',3'-cyclic phosphodiester to an RNA 2'-phosphomonoester.</text>
</comment>
<dbReference type="InterPro" id="IPR004175">
    <property type="entry name" value="RNA_CPDase"/>
</dbReference>
<evidence type="ECO:0000313" key="6">
    <source>
        <dbReference type="Proteomes" id="UP000240621"/>
    </source>
</evidence>
<comment type="similarity">
    <text evidence="2">Belongs to the 2H phosphoesterase superfamily. ThpR family.</text>
</comment>
<sequence length="187" mass="21381">MSKRTFIAIHIRPEEKLLKFIHELQGKLSKSRINWVNPDTMHLTLRFLGNTTKEQIGQILQEAPGIFNQKAPFEIALRGFGKFGSTQSPKVLWIGLEGDEALSELAAETELMVQSAGFEGVERGFRPHLTLGRVKWLKEADNLKKMLDDYREVVFQQIIVNEVVFYESILKPAGPVYRPIQKFKLEG</sequence>